<dbReference type="Pfam" id="PF04101">
    <property type="entry name" value="Glyco_tran_28_C"/>
    <property type="match status" value="1"/>
</dbReference>
<organism evidence="2 3">
    <name type="scientific">Linum tenue</name>
    <dbReference type="NCBI Taxonomy" id="586396"/>
    <lineage>
        <taxon>Eukaryota</taxon>
        <taxon>Viridiplantae</taxon>
        <taxon>Streptophyta</taxon>
        <taxon>Embryophyta</taxon>
        <taxon>Tracheophyta</taxon>
        <taxon>Spermatophyta</taxon>
        <taxon>Magnoliopsida</taxon>
        <taxon>eudicotyledons</taxon>
        <taxon>Gunneridae</taxon>
        <taxon>Pentapetalae</taxon>
        <taxon>rosids</taxon>
        <taxon>fabids</taxon>
        <taxon>Malpighiales</taxon>
        <taxon>Linaceae</taxon>
        <taxon>Linum</taxon>
    </lineage>
</organism>
<comment type="caution">
    <text evidence="2">The sequence shown here is derived from an EMBL/GenBank/DDBJ whole genome shotgun (WGS) entry which is preliminary data.</text>
</comment>
<accession>A0AAV0JER8</accession>
<keyword evidence="3" id="KW-1185">Reference proteome</keyword>
<dbReference type="InterPro" id="IPR052474">
    <property type="entry name" value="UDP-GlcNAc_transferase"/>
</dbReference>
<dbReference type="Proteomes" id="UP001154282">
    <property type="component" value="Unassembled WGS sequence"/>
</dbReference>
<dbReference type="Gene3D" id="3.40.50.2000">
    <property type="entry name" value="Glycogen Phosphorylase B"/>
    <property type="match status" value="1"/>
</dbReference>
<dbReference type="GO" id="GO:0006488">
    <property type="term" value="P:dolichol-linked oligosaccharide biosynthetic process"/>
    <property type="evidence" value="ECO:0007669"/>
    <property type="project" value="TreeGrafter"/>
</dbReference>
<protein>
    <recommendedName>
        <fullName evidence="1">Glycosyl transferase family 28 C-terminal domain-containing protein</fullName>
    </recommendedName>
</protein>
<evidence type="ECO:0000313" key="3">
    <source>
        <dbReference type="Proteomes" id="UP001154282"/>
    </source>
</evidence>
<reference evidence="2" key="1">
    <citation type="submission" date="2022-08" db="EMBL/GenBank/DDBJ databases">
        <authorList>
            <person name="Gutierrez-Valencia J."/>
        </authorList>
    </citation>
    <scope>NUCLEOTIDE SEQUENCE</scope>
</reference>
<dbReference type="SUPFAM" id="SSF53756">
    <property type="entry name" value="UDP-Glycosyltransferase/glycogen phosphorylase"/>
    <property type="match status" value="1"/>
</dbReference>
<proteinExistence type="predicted"/>
<dbReference type="GO" id="GO:0016758">
    <property type="term" value="F:hexosyltransferase activity"/>
    <property type="evidence" value="ECO:0007669"/>
    <property type="project" value="InterPro"/>
</dbReference>
<feature type="domain" description="Glycosyl transferase family 28 C-terminal" evidence="1">
    <location>
        <begin position="10"/>
        <end position="155"/>
    </location>
</feature>
<gene>
    <name evidence="2" type="ORF">LITE_LOCUS13554</name>
</gene>
<dbReference type="InterPro" id="IPR007235">
    <property type="entry name" value="Glyco_trans_28_C"/>
</dbReference>
<name>A0AAV0JER8_9ROSI</name>
<dbReference type="EMBL" id="CAMGYJ010000004">
    <property type="protein sequence ID" value="CAI0407398.1"/>
    <property type="molecule type" value="Genomic_DNA"/>
</dbReference>
<dbReference type="PANTHER" id="PTHR47043:SF1">
    <property type="entry name" value="UDP-N-ACETYLGLUCOSAMINE TRANSFERASE SUBUNIT ALG13"/>
    <property type="match status" value="1"/>
</dbReference>
<dbReference type="PANTHER" id="PTHR47043">
    <property type="entry name" value="UDP-N-ACETYLGLUCOSAMINE TRANSFERASE SUBUNIT ALG13"/>
    <property type="match status" value="1"/>
</dbReference>
<evidence type="ECO:0000259" key="1">
    <source>
        <dbReference type="Pfam" id="PF04101"/>
    </source>
</evidence>
<dbReference type="AlphaFoldDB" id="A0AAV0JER8"/>
<dbReference type="GO" id="GO:0043541">
    <property type="term" value="C:UDP-N-acetylglucosamine transferase complex"/>
    <property type="evidence" value="ECO:0007669"/>
    <property type="project" value="TreeGrafter"/>
</dbReference>
<evidence type="ECO:0000313" key="2">
    <source>
        <dbReference type="EMBL" id="CAI0407398.1"/>
    </source>
</evidence>
<sequence>MREIKQKRKTVFMTVGTTLFDALDTEQVKHELLRRGYTHLLIQIGRGSYIPHKCEGEGGSLVVDYFTFSSSIAEHLRSASLVINHAGSGSIFETLRLGKPLIVVVNEDLMDNHQSELAEELAERKHLYCARPQLLHETITNMNLESLLPYPAGDAKPVITLINRFLGFPDD</sequence>